<gene>
    <name evidence="2" type="primary">selU</name>
    <name evidence="4" type="ORF">CL52_08430</name>
    <name evidence="5" type="ORF">SAMN05660875_103118</name>
</gene>
<dbReference type="InterPro" id="IPR058840">
    <property type="entry name" value="AAA_SelU"/>
</dbReference>
<dbReference type="EMBL" id="CP007511">
    <property type="protein sequence ID" value="AJE15074.1"/>
    <property type="molecule type" value="Genomic_DNA"/>
</dbReference>
<accession>A0A8D3Y0Z1</accession>
<dbReference type="HAMAP" id="MF_01622">
    <property type="entry name" value="tRNA_sel_U_synth"/>
    <property type="match status" value="1"/>
</dbReference>
<dbReference type="EMBL" id="FNHO01000003">
    <property type="protein sequence ID" value="SDM22406.1"/>
    <property type="molecule type" value="Genomic_DNA"/>
</dbReference>
<dbReference type="EC" id="2.9.1.3" evidence="2"/>
<keyword evidence="1 2" id="KW-0711">Selenium</keyword>
<dbReference type="Proteomes" id="UP000182276">
    <property type="component" value="Unassembled WGS sequence"/>
</dbReference>
<evidence type="ECO:0000256" key="1">
    <source>
        <dbReference type="ARBA" id="ARBA00023266"/>
    </source>
</evidence>
<comment type="similarity">
    <text evidence="2">Belongs to the SelU family.</text>
</comment>
<dbReference type="SMART" id="SM00450">
    <property type="entry name" value="RHOD"/>
    <property type="match status" value="1"/>
</dbReference>
<comment type="catalytic activity">
    <reaction evidence="2">
        <text>5-methylaminomethyl-S-(2E)-geranyl-thiouridine(34) in tRNA + selenophosphate + H(+) = 5-methylaminomethyl-2-(Se-phospho)selenouridine(34) in tRNA + (2E)-thiogeraniol</text>
        <dbReference type="Rhea" id="RHEA:60172"/>
        <dbReference type="Rhea" id="RHEA-COMP:14654"/>
        <dbReference type="Rhea" id="RHEA-COMP:15523"/>
        <dbReference type="ChEBI" id="CHEBI:15378"/>
        <dbReference type="ChEBI" id="CHEBI:16144"/>
        <dbReference type="ChEBI" id="CHEBI:140632"/>
        <dbReference type="ChEBI" id="CHEBI:143702"/>
        <dbReference type="ChEBI" id="CHEBI:143703"/>
    </reaction>
</comment>
<feature type="domain" description="Rhodanese" evidence="3">
    <location>
        <begin position="12"/>
        <end position="135"/>
    </location>
</feature>
<keyword evidence="7" id="KW-1185">Reference proteome</keyword>
<reference evidence="4 6" key="3">
    <citation type="journal article" name="Genome Announc.">
        <title>Complete Genome Sequence of Pseudomonas balearica DSM 6083T.</title>
        <authorList>
            <person name="Bennasar-Figueras A."/>
            <person name="Salva-Serra F."/>
            <person name="Jaen-Luchoro D."/>
            <person name="Segui C."/>
            <person name="Aliaga F."/>
            <person name="Busquets A."/>
            <person name="Gomila M."/>
            <person name="Moore E.R."/>
            <person name="Lalucat J."/>
        </authorList>
    </citation>
    <scope>NUCLEOTIDE SEQUENCE [LARGE SCALE GENOMIC DNA]</scope>
    <source>
        <strain evidence="6">DSM 6083</strain>
        <strain evidence="4">DSM6083</strain>
    </source>
</reference>
<dbReference type="GO" id="GO:0002098">
    <property type="term" value="P:tRNA wobble uridine modification"/>
    <property type="evidence" value="ECO:0007669"/>
    <property type="project" value="UniProtKB-UniRule"/>
</dbReference>
<proteinExistence type="inferred from homology"/>
<comment type="catalytic activity">
    <reaction evidence="2">
        <text>5-methylaminomethyl-2-thiouridine(34) in tRNA + (2E)-geranyl diphosphate = 5-methylaminomethyl-S-(2E)-geranyl-thiouridine(34) in tRNA + diphosphate</text>
        <dbReference type="Rhea" id="RHEA:14085"/>
        <dbReference type="Rhea" id="RHEA-COMP:10195"/>
        <dbReference type="Rhea" id="RHEA-COMP:14654"/>
        <dbReference type="ChEBI" id="CHEBI:33019"/>
        <dbReference type="ChEBI" id="CHEBI:58057"/>
        <dbReference type="ChEBI" id="CHEBI:74455"/>
        <dbReference type="ChEBI" id="CHEBI:140632"/>
    </reaction>
</comment>
<evidence type="ECO:0000313" key="6">
    <source>
        <dbReference type="Proteomes" id="UP000031271"/>
    </source>
</evidence>
<reference evidence="6" key="1">
    <citation type="submission" date="2014-03" db="EMBL/GenBank/DDBJ databases">
        <title>Complete genome of Pseudomonas balearica DSM 6083T, a sewage water isolate from an enrichment with 2-methylnaphthalene.</title>
        <authorList>
            <person name="Salva-Serra F."/>
            <person name="Jaen-Luchoro D."/>
            <person name="Busquets A."/>
            <person name="Pena A."/>
            <person name="Gomila M."/>
            <person name="Bosch R."/>
            <person name="Nogales B."/>
            <person name="Garcia-Valdes E."/>
            <person name="Lalucat J."/>
            <person name="Bennasar A."/>
        </authorList>
    </citation>
    <scope>NUCLEOTIDE SEQUENCE [LARGE SCALE GENOMIC DNA]</scope>
    <source>
        <strain evidence="6">DSM 6083</strain>
    </source>
</reference>
<feature type="active site" description="S-selanylcysteine intermediate" evidence="2">
    <location>
        <position position="95"/>
    </location>
</feature>
<comment type="catalytic activity">
    <reaction evidence="2">
        <text>5-methylaminomethyl-2-thiouridine(34) in tRNA + selenophosphate + (2E)-geranyl diphosphate + H2O + H(+) = 5-methylaminomethyl-2-selenouridine(34) in tRNA + (2E)-thiogeraniol + phosphate + diphosphate</text>
        <dbReference type="Rhea" id="RHEA:42716"/>
        <dbReference type="Rhea" id="RHEA-COMP:10195"/>
        <dbReference type="Rhea" id="RHEA-COMP:10196"/>
        <dbReference type="ChEBI" id="CHEBI:15377"/>
        <dbReference type="ChEBI" id="CHEBI:15378"/>
        <dbReference type="ChEBI" id="CHEBI:16144"/>
        <dbReference type="ChEBI" id="CHEBI:33019"/>
        <dbReference type="ChEBI" id="CHEBI:43474"/>
        <dbReference type="ChEBI" id="CHEBI:58057"/>
        <dbReference type="ChEBI" id="CHEBI:74455"/>
        <dbReference type="ChEBI" id="CHEBI:82743"/>
        <dbReference type="ChEBI" id="CHEBI:143703"/>
        <dbReference type="EC" id="2.9.1.3"/>
    </reaction>
</comment>
<organism evidence="4 6">
    <name type="scientific">Stutzerimonas balearica DSM 6083</name>
    <dbReference type="NCBI Taxonomy" id="1123016"/>
    <lineage>
        <taxon>Bacteria</taxon>
        <taxon>Pseudomonadati</taxon>
        <taxon>Pseudomonadota</taxon>
        <taxon>Gammaproteobacteria</taxon>
        <taxon>Pseudomonadales</taxon>
        <taxon>Pseudomonadaceae</taxon>
        <taxon>Stutzerimonas</taxon>
    </lineage>
</organism>
<dbReference type="SUPFAM" id="SSF52540">
    <property type="entry name" value="P-loop containing nucleoside triphosphate hydrolases"/>
    <property type="match status" value="1"/>
</dbReference>
<dbReference type="Gene3D" id="3.40.250.10">
    <property type="entry name" value="Rhodanese-like domain"/>
    <property type="match status" value="1"/>
</dbReference>
<name>A0A8D3Y0Z1_9GAMM</name>
<evidence type="ECO:0000259" key="3">
    <source>
        <dbReference type="PROSITE" id="PS50206"/>
    </source>
</evidence>
<dbReference type="Proteomes" id="UP000031271">
    <property type="component" value="Chromosome"/>
</dbReference>
<sequence length="367" mass="41372">MRPDTSDYRAIFLSDIPMMDARAPVEFAKGAFPGVVNLPLMNDAERQKVGTCYKQHGQKAALELGHRLVSGKVKDERMQAWAAFTEQHPNGYLYCFRGGLRSQIVQQWLREAGIDYPRVVGGYKAMRHFLLDTLDQAVAECDFVLVGGMTGTGKTEVLAQLDNSLDLEGLANHRGSSFGKRATPQPAQIDFENALAIRLLKYRAAGTQQFVIEDEARLVGRCSIPLLLFQGMQAYPLVWLEDSLEGRIERILKDYVIDLCAEFVSEFGDTGFAAFAERLQQSLVNIQKRLGGECYKRLALLMDQALAEQSRSGEVDLHRAWIEALLAEYYDPMYAYQRQSKAQRIEFSGPQAEVVEYLRQRASKRQA</sequence>
<evidence type="ECO:0000313" key="7">
    <source>
        <dbReference type="Proteomes" id="UP000182276"/>
    </source>
</evidence>
<dbReference type="SUPFAM" id="SSF52821">
    <property type="entry name" value="Rhodanese/Cell cycle control phosphatase"/>
    <property type="match status" value="1"/>
</dbReference>
<dbReference type="InterPro" id="IPR036873">
    <property type="entry name" value="Rhodanese-like_dom_sf"/>
</dbReference>
<dbReference type="InterPro" id="IPR017582">
    <property type="entry name" value="SelU"/>
</dbReference>
<evidence type="ECO:0000313" key="5">
    <source>
        <dbReference type="EMBL" id="SDM22406.1"/>
    </source>
</evidence>
<dbReference type="NCBIfam" id="NF008751">
    <property type="entry name" value="PRK11784.1-3"/>
    <property type="match status" value="1"/>
</dbReference>
<evidence type="ECO:0000256" key="2">
    <source>
        <dbReference type="HAMAP-Rule" id="MF_01622"/>
    </source>
</evidence>
<dbReference type="PROSITE" id="PS50206">
    <property type="entry name" value="RHODANESE_3"/>
    <property type="match status" value="1"/>
</dbReference>
<reference evidence="5 7" key="2">
    <citation type="submission" date="2016-10" db="EMBL/GenBank/DDBJ databases">
        <authorList>
            <person name="Varghese N."/>
            <person name="Submissions S."/>
        </authorList>
    </citation>
    <scope>NUCLEOTIDE SEQUENCE [LARGE SCALE GENOMIC DNA]</scope>
    <source>
        <strain evidence="5 7">DSM 6083</strain>
    </source>
</reference>
<dbReference type="PANTHER" id="PTHR30401">
    <property type="entry name" value="TRNA 2-SELENOURIDINE SYNTHASE"/>
    <property type="match status" value="1"/>
</dbReference>
<dbReference type="KEGG" id="pbm:CL52_08430"/>
<dbReference type="GO" id="GO:0043828">
    <property type="term" value="F:tRNA 2-selenouridine synthase activity"/>
    <property type="evidence" value="ECO:0007669"/>
    <property type="project" value="UniProtKB-EC"/>
</dbReference>
<dbReference type="InterPro" id="IPR001763">
    <property type="entry name" value="Rhodanese-like_dom"/>
</dbReference>
<dbReference type="RefSeq" id="WP_043219772.1">
    <property type="nucleotide sequence ID" value="NZ_CP007511.1"/>
</dbReference>
<dbReference type="GO" id="GO:0016765">
    <property type="term" value="F:transferase activity, transferring alkyl or aryl (other than methyl) groups"/>
    <property type="evidence" value="ECO:0007669"/>
    <property type="project" value="UniProtKB-UniRule"/>
</dbReference>
<dbReference type="Pfam" id="PF26341">
    <property type="entry name" value="AAA_SelU"/>
    <property type="match status" value="1"/>
</dbReference>
<keyword evidence="2" id="KW-0808">Transferase</keyword>
<evidence type="ECO:0000313" key="4">
    <source>
        <dbReference type="EMBL" id="AJE15074.1"/>
    </source>
</evidence>
<protein>
    <recommendedName>
        <fullName evidence="2">tRNA 2-selenouridine synthase</fullName>
        <ecNumber evidence="2">2.9.1.3</ecNumber>
    </recommendedName>
</protein>
<dbReference type="InterPro" id="IPR027417">
    <property type="entry name" value="P-loop_NTPase"/>
</dbReference>
<dbReference type="CDD" id="cd01520">
    <property type="entry name" value="RHOD_YbbB"/>
    <property type="match status" value="1"/>
</dbReference>
<dbReference type="PANTHER" id="PTHR30401:SF0">
    <property type="entry name" value="TRNA 2-SELENOURIDINE SYNTHASE"/>
    <property type="match status" value="1"/>
</dbReference>
<dbReference type="NCBIfam" id="TIGR03167">
    <property type="entry name" value="tRNA_sel_U_synt"/>
    <property type="match status" value="1"/>
</dbReference>
<comment type="catalytic activity">
    <reaction evidence="2">
        <text>5-methylaminomethyl-2-(Se-phospho)selenouridine(34) in tRNA + H2O = 5-methylaminomethyl-2-selenouridine(34) in tRNA + phosphate</text>
        <dbReference type="Rhea" id="RHEA:60176"/>
        <dbReference type="Rhea" id="RHEA-COMP:10196"/>
        <dbReference type="Rhea" id="RHEA-COMP:15523"/>
        <dbReference type="ChEBI" id="CHEBI:15377"/>
        <dbReference type="ChEBI" id="CHEBI:43474"/>
        <dbReference type="ChEBI" id="CHEBI:82743"/>
        <dbReference type="ChEBI" id="CHEBI:143702"/>
    </reaction>
</comment>
<dbReference type="AlphaFoldDB" id="A0A8D3Y0Z1"/>
<dbReference type="NCBIfam" id="NF008750">
    <property type="entry name" value="PRK11784.1-2"/>
    <property type="match status" value="1"/>
</dbReference>
<dbReference type="GeneID" id="77259944"/>
<comment type="subunit">
    <text evidence="2">Monomer.</text>
</comment>
<comment type="function">
    <text evidence="2">Involved in the post-transcriptional modification of the uridine at the wobble position (U34) of tRNA(Lys), tRNA(Glu) and tRNA(Gln). Catalyzes the conversion of 2-thiouridine (S2U-RNA) to 2-selenouridine (Se2U-RNA). Acts in a two-step process involving geranylation of 2-thiouridine (S2U) to S-geranyl-2-thiouridine (geS2U) and subsequent selenation of the latter derivative to 2-selenouridine (Se2U) in the tRNA chain.</text>
</comment>